<dbReference type="eggNOG" id="ENOG502QTZG">
    <property type="taxonomic scope" value="Eukaryota"/>
</dbReference>
<dbReference type="Proteomes" id="UP000029867">
    <property type="component" value="Unassembled WGS sequence"/>
</dbReference>
<dbReference type="Pfam" id="PF12141">
    <property type="entry name" value="BMT"/>
    <property type="match status" value="1"/>
</dbReference>
<dbReference type="VEuPathDB" id="FungiDB:C5L36_0A04810"/>
<name>A0A099P3S5_PICKU</name>
<evidence type="ECO:0000256" key="11">
    <source>
        <dbReference type="SAM" id="Phobius"/>
    </source>
</evidence>
<evidence type="ECO:0000256" key="5">
    <source>
        <dbReference type="ARBA" id="ARBA00022692"/>
    </source>
</evidence>
<dbReference type="AlphaFoldDB" id="A0A099P3S5"/>
<evidence type="ECO:0000256" key="4">
    <source>
        <dbReference type="ARBA" id="ARBA00022679"/>
    </source>
</evidence>
<evidence type="ECO:0000313" key="12">
    <source>
        <dbReference type="EMBL" id="KGK38711.1"/>
    </source>
</evidence>
<feature type="transmembrane region" description="Helical" evidence="11">
    <location>
        <begin position="9"/>
        <end position="26"/>
    </location>
</feature>
<comment type="similarity">
    <text evidence="2">Belongs to the BMT family.</text>
</comment>
<evidence type="ECO:0000256" key="2">
    <source>
        <dbReference type="ARBA" id="ARBA00009486"/>
    </source>
</evidence>
<sequence length="654" mass="73886">MAILNTRRLIRYVVFVSLIALAYHFWPVSQIEKWSGEITAEEKNEYIDSILNPKQNSIYEGNNNLKAEFNPDSGDFDQPDVIDIKKVNKALNKMNMKPINEDSQLSDSSKVENEKIDILTNKLMDREYTPSSNLVGFLGTQFLKTNQDYYADLTCKDTTYNPTSDDRKIVYSEPLSLDDDLIEVRKWLLNSRYANLVKAVDPRANDGTFLSDISHWYKKSGSSTWLPDEQLHMVVSTIVYAPNDREEPLVSFLRLQLFNNNWEEVKGRRIRYTQLSEKEIDSAIKEYAKSNEERHLERISLRFPSILNIPISGKPGRGTLGPNDPKILYKEGEYDSEPVIVFNMMTADGKRNMFTVSPFRAPKGPELEHPILKFKNVGSSISKKLSVDKNWVPFFDGINIGDSKSSRGYIHFAYTLDPLVVVKCSLDSGKCIKVQDNVKFSANAKNEEAFIRGGTPFYPVPRQVIQALNDVEHKRLQMWVGFPNVLIKENACHNDIYRPVFSLLVKEDGIYRVELLTGPLDLGISAADVCSNNGNAPSSVIVAQGISFWDVASTGVQENENSLPYYKDHMGIIIGEGNNKIEMFVLKNVLNYALGVYTFGTYLFGNYDIEGPNGVAVRTQKVCECALKNALLYGESVGPGNGANYRDPTVEVWN</sequence>
<evidence type="ECO:0000256" key="9">
    <source>
        <dbReference type="ARBA" id="ARBA00023180"/>
    </source>
</evidence>
<dbReference type="InterPro" id="IPR021988">
    <property type="entry name" value="BMT1"/>
</dbReference>
<keyword evidence="3" id="KW-0328">Glycosyltransferase</keyword>
<evidence type="ECO:0000256" key="8">
    <source>
        <dbReference type="ARBA" id="ARBA00023136"/>
    </source>
</evidence>
<evidence type="ECO:0000256" key="3">
    <source>
        <dbReference type="ARBA" id="ARBA00022676"/>
    </source>
</evidence>
<organism evidence="12 13">
    <name type="scientific">Pichia kudriavzevii</name>
    <name type="common">Yeast</name>
    <name type="synonym">Issatchenkia orientalis</name>
    <dbReference type="NCBI Taxonomy" id="4909"/>
    <lineage>
        <taxon>Eukaryota</taxon>
        <taxon>Fungi</taxon>
        <taxon>Dikarya</taxon>
        <taxon>Ascomycota</taxon>
        <taxon>Saccharomycotina</taxon>
        <taxon>Pichiomycetes</taxon>
        <taxon>Pichiales</taxon>
        <taxon>Pichiaceae</taxon>
        <taxon>Pichia</taxon>
    </lineage>
</organism>
<dbReference type="EMBL" id="JQFK01000016">
    <property type="protein sequence ID" value="KGK38711.1"/>
    <property type="molecule type" value="Genomic_DNA"/>
</dbReference>
<evidence type="ECO:0008006" key="14">
    <source>
        <dbReference type="Google" id="ProtNLM"/>
    </source>
</evidence>
<keyword evidence="6" id="KW-0735">Signal-anchor</keyword>
<keyword evidence="8 11" id="KW-0472">Membrane</keyword>
<keyword evidence="7 11" id="KW-1133">Transmembrane helix</keyword>
<dbReference type="GO" id="GO:0000030">
    <property type="term" value="F:mannosyltransferase activity"/>
    <property type="evidence" value="ECO:0007669"/>
    <property type="project" value="InterPro"/>
</dbReference>
<dbReference type="GO" id="GO:0071555">
    <property type="term" value="P:cell wall organization"/>
    <property type="evidence" value="ECO:0007669"/>
    <property type="project" value="UniProtKB-KW"/>
</dbReference>
<keyword evidence="4" id="KW-0808">Transferase</keyword>
<protein>
    <recommendedName>
        <fullName evidence="14">Beta-mannosyltransferase 1</fullName>
    </recommendedName>
</protein>
<evidence type="ECO:0000256" key="10">
    <source>
        <dbReference type="ARBA" id="ARBA00023316"/>
    </source>
</evidence>
<evidence type="ECO:0000313" key="13">
    <source>
        <dbReference type="Proteomes" id="UP000029867"/>
    </source>
</evidence>
<dbReference type="HOGENOM" id="CLU_013841_2_1_1"/>
<evidence type="ECO:0000256" key="7">
    <source>
        <dbReference type="ARBA" id="ARBA00022989"/>
    </source>
</evidence>
<gene>
    <name evidence="12" type="ORF">JL09_g2095</name>
</gene>
<keyword evidence="9" id="KW-0325">Glycoprotein</keyword>
<evidence type="ECO:0000256" key="1">
    <source>
        <dbReference type="ARBA" id="ARBA00004606"/>
    </source>
</evidence>
<evidence type="ECO:0000256" key="6">
    <source>
        <dbReference type="ARBA" id="ARBA00022968"/>
    </source>
</evidence>
<keyword evidence="5 11" id="KW-0812">Transmembrane</keyword>
<keyword evidence="10" id="KW-0961">Cell wall biogenesis/degradation</keyword>
<dbReference type="GO" id="GO:0016020">
    <property type="term" value="C:membrane"/>
    <property type="evidence" value="ECO:0007669"/>
    <property type="project" value="UniProtKB-SubCell"/>
</dbReference>
<reference evidence="13" key="1">
    <citation type="journal article" date="2014" name="Microb. Cell Fact.">
        <title>Exploiting Issatchenkia orientalis SD108 for succinic acid production.</title>
        <authorList>
            <person name="Xiao H."/>
            <person name="Shao Z."/>
            <person name="Jiang Y."/>
            <person name="Dole S."/>
            <person name="Zhao H."/>
        </authorList>
    </citation>
    <scope>NUCLEOTIDE SEQUENCE [LARGE SCALE GENOMIC DNA]</scope>
    <source>
        <strain evidence="13">SD108</strain>
    </source>
</reference>
<comment type="subcellular location">
    <subcellularLocation>
        <location evidence="1">Membrane</location>
        <topology evidence="1">Single-pass type II membrane protein</topology>
    </subcellularLocation>
</comment>
<proteinExistence type="inferred from homology"/>
<comment type="caution">
    <text evidence="12">The sequence shown here is derived from an EMBL/GenBank/DDBJ whole genome shotgun (WGS) entry which is preliminary data.</text>
</comment>
<accession>A0A099P3S5</accession>